<keyword evidence="11" id="KW-1185">Reference proteome</keyword>
<keyword evidence="3" id="KW-0547">Nucleotide-binding</keyword>
<evidence type="ECO:0000256" key="3">
    <source>
        <dbReference type="ARBA" id="ARBA00022741"/>
    </source>
</evidence>
<evidence type="ECO:0000256" key="8">
    <source>
        <dbReference type="PIRSR" id="PIRSR000706-2"/>
    </source>
</evidence>
<comment type="similarity">
    <text evidence="1">Belongs to the aminoglycoside phosphotransferase family.</text>
</comment>
<dbReference type="CDD" id="cd05150">
    <property type="entry name" value="APH"/>
    <property type="match status" value="1"/>
</dbReference>
<organism evidence="10 11">
    <name type="scientific">Mycolicibacterium brumae</name>
    <dbReference type="NCBI Taxonomy" id="85968"/>
    <lineage>
        <taxon>Bacteria</taxon>
        <taxon>Bacillati</taxon>
        <taxon>Actinomycetota</taxon>
        <taxon>Actinomycetes</taxon>
        <taxon>Mycobacteriales</taxon>
        <taxon>Mycobacteriaceae</taxon>
        <taxon>Mycolicibacterium</taxon>
    </lineage>
</organism>
<dbReference type="PANTHER" id="PTHR21310">
    <property type="entry name" value="AMINOGLYCOSIDE PHOSPHOTRANSFERASE-RELATED-RELATED"/>
    <property type="match status" value="1"/>
</dbReference>
<accession>A0A2G5PEN7</accession>
<evidence type="ECO:0000256" key="5">
    <source>
        <dbReference type="ARBA" id="ARBA00022840"/>
    </source>
</evidence>
<dbReference type="GO" id="GO:0005524">
    <property type="term" value="F:ATP binding"/>
    <property type="evidence" value="ECO:0007669"/>
    <property type="project" value="UniProtKB-KW"/>
</dbReference>
<evidence type="ECO:0000256" key="2">
    <source>
        <dbReference type="ARBA" id="ARBA00022679"/>
    </source>
</evidence>
<evidence type="ECO:0000313" key="10">
    <source>
        <dbReference type="EMBL" id="PIB76766.1"/>
    </source>
</evidence>
<gene>
    <name evidence="10" type="ORF">CQY22_003710</name>
</gene>
<dbReference type="EMBL" id="PDCN02000003">
    <property type="protein sequence ID" value="PIB76766.1"/>
    <property type="molecule type" value="Genomic_DNA"/>
</dbReference>
<dbReference type="PIRSF" id="PIRSF000706">
    <property type="entry name" value="Kanamycin_kin"/>
    <property type="match status" value="1"/>
</dbReference>
<dbReference type="InterPro" id="IPR051678">
    <property type="entry name" value="AGP_Transferase"/>
</dbReference>
<evidence type="ECO:0000259" key="9">
    <source>
        <dbReference type="Pfam" id="PF01636"/>
    </source>
</evidence>
<dbReference type="GO" id="GO:0046677">
    <property type="term" value="P:response to antibiotic"/>
    <property type="evidence" value="ECO:0007669"/>
    <property type="project" value="UniProtKB-KW"/>
</dbReference>
<keyword evidence="8" id="KW-0460">Magnesium</keyword>
<dbReference type="AlphaFoldDB" id="A0A2G5PEN7"/>
<evidence type="ECO:0000256" key="4">
    <source>
        <dbReference type="ARBA" id="ARBA00022777"/>
    </source>
</evidence>
<evidence type="ECO:0000313" key="11">
    <source>
        <dbReference type="Proteomes" id="UP000230551"/>
    </source>
</evidence>
<name>A0A2G5PEN7_9MYCO</name>
<keyword evidence="6" id="KW-0046">Antibiotic resistance</keyword>
<feature type="domain" description="Aminoglycoside phosphotransferase" evidence="9">
    <location>
        <begin position="159"/>
        <end position="237"/>
    </location>
</feature>
<feature type="binding site" evidence="8">
    <location>
        <position position="187"/>
    </location>
    <ligand>
        <name>Mg(2+)</name>
        <dbReference type="ChEBI" id="CHEBI:18420"/>
    </ligand>
</feature>
<evidence type="ECO:0000256" key="6">
    <source>
        <dbReference type="ARBA" id="ARBA00023251"/>
    </source>
</evidence>
<proteinExistence type="inferred from homology"/>
<feature type="active site" description="Proton acceptor" evidence="7">
    <location>
        <position position="168"/>
    </location>
</feature>
<reference evidence="10 11" key="1">
    <citation type="journal article" date="2017" name="Infect. Genet. Evol.">
        <title>The new phylogeny of the genus Mycobacterium: The old and the news.</title>
        <authorList>
            <person name="Tortoli E."/>
            <person name="Fedrizzi T."/>
            <person name="Meehan C.J."/>
            <person name="Trovato A."/>
            <person name="Grottola A."/>
            <person name="Giacobazzi E."/>
            <person name="Serpini G.F."/>
            <person name="Tagliazucchi S."/>
            <person name="Fabio A."/>
            <person name="Bettua C."/>
            <person name="Bertorelli R."/>
            <person name="Frascaro F."/>
            <person name="De Sanctis V."/>
            <person name="Pecorari M."/>
            <person name="Jousson O."/>
            <person name="Segata N."/>
            <person name="Cirillo D.M."/>
        </authorList>
    </citation>
    <scope>NUCLEOTIDE SEQUENCE [LARGE SCALE GENOMIC DNA]</scope>
    <source>
        <strain evidence="10 11">CIP1034565</strain>
    </source>
</reference>
<feature type="binding site" evidence="8">
    <location>
        <position position="173"/>
    </location>
    <ligand>
        <name>Mg(2+)</name>
        <dbReference type="ChEBI" id="CHEBI:18420"/>
    </ligand>
</feature>
<protein>
    <submittedName>
        <fullName evidence="10">Aminoglycoside 3'-phosphotransferase</fullName>
    </submittedName>
</protein>
<sequence length="244" mass="26981">MSGSTVSADGDDVAFHGQVRDLAGGAEVELVWRNELGGLTFRTLGEARGRYIKWQPTAGLTAAQCGDVDLVREAEKLRWAGCYVPVPRVIDCGATVDGLWLVTAAIDATSAVDPRWRDRPETAVRAIATGLRRLHDTLPVDECRYRDTWIPPGTRTPEPDRLVVCHGDPCVPNTLLDNEGQFTAHVDFSRLGVADRWADLAIATASISWDFNFGGNYDELFFEAYGVAPDAERIRFYRELWDAP</sequence>
<evidence type="ECO:0000256" key="1">
    <source>
        <dbReference type="ARBA" id="ARBA00006219"/>
    </source>
</evidence>
<keyword evidence="2 10" id="KW-0808">Transferase</keyword>
<dbReference type="GO" id="GO:0016301">
    <property type="term" value="F:kinase activity"/>
    <property type="evidence" value="ECO:0007669"/>
    <property type="project" value="UniProtKB-KW"/>
</dbReference>
<dbReference type="RefSeq" id="WP_090589265.1">
    <property type="nucleotide sequence ID" value="NZ_CP104302.1"/>
</dbReference>
<dbReference type="InterPro" id="IPR002575">
    <property type="entry name" value="Aminoglycoside_PTrfase"/>
</dbReference>
<comment type="caution">
    <text evidence="10">The sequence shown here is derived from an EMBL/GenBank/DDBJ whole genome shotgun (WGS) entry which is preliminary data.</text>
</comment>
<dbReference type="Proteomes" id="UP000230551">
    <property type="component" value="Unassembled WGS sequence"/>
</dbReference>
<dbReference type="Gene3D" id="3.90.1200.10">
    <property type="match status" value="1"/>
</dbReference>
<dbReference type="InterPro" id="IPR024165">
    <property type="entry name" value="Kan/Strep_kinase"/>
</dbReference>
<evidence type="ECO:0000256" key="7">
    <source>
        <dbReference type="PIRSR" id="PIRSR000706-1"/>
    </source>
</evidence>
<dbReference type="STRING" id="85968.GCA_900073015_02431"/>
<dbReference type="OrthoDB" id="3806873at2"/>
<keyword evidence="8" id="KW-0479">Metal-binding</keyword>
<dbReference type="PANTHER" id="PTHR21310:SF41">
    <property type="entry name" value="3'-PHOSPHOTRANSFERASE, PUTATIVE-RELATED"/>
    <property type="match status" value="1"/>
</dbReference>
<dbReference type="InterPro" id="IPR011009">
    <property type="entry name" value="Kinase-like_dom_sf"/>
</dbReference>
<dbReference type="Gene3D" id="3.30.200.20">
    <property type="entry name" value="Phosphorylase Kinase, domain 1"/>
    <property type="match status" value="1"/>
</dbReference>
<dbReference type="Pfam" id="PF01636">
    <property type="entry name" value="APH"/>
    <property type="match status" value="1"/>
</dbReference>
<dbReference type="GO" id="GO:0016773">
    <property type="term" value="F:phosphotransferase activity, alcohol group as acceptor"/>
    <property type="evidence" value="ECO:0007669"/>
    <property type="project" value="InterPro"/>
</dbReference>
<dbReference type="GO" id="GO:0046872">
    <property type="term" value="F:metal ion binding"/>
    <property type="evidence" value="ECO:0007669"/>
    <property type="project" value="UniProtKB-KW"/>
</dbReference>
<dbReference type="SUPFAM" id="SSF56112">
    <property type="entry name" value="Protein kinase-like (PK-like)"/>
    <property type="match status" value="1"/>
</dbReference>
<keyword evidence="4" id="KW-0418">Kinase</keyword>
<keyword evidence="5" id="KW-0067">ATP-binding</keyword>